<proteinExistence type="predicted"/>
<dbReference type="PANTHER" id="PTHR28360">
    <property type="entry name" value="DYNACTIN SUBUNIT 3"/>
    <property type="match status" value="1"/>
</dbReference>
<dbReference type="Pfam" id="PF07426">
    <property type="entry name" value="Dynactin_p22"/>
    <property type="match status" value="1"/>
</dbReference>
<dbReference type="OrthoDB" id="16729at2759"/>
<sequence>MTAIGSVFLGDFARHRIFNSGTPPSSPPAAMTAVSYPIPPIPAEATAPESKPVIDSPLSLELRLRWLEALILGVKQTNVDSGKHNIIRSAEDIRKRLDTVVQSNDGLRKFMDQYDQYAQYLSPAFVLSGTVPSSTPTFQDMSPAELDAYLSELEPDIRSAERDMSKIETLVKSKDVLSAGKLGDYEALQDRFQAVSKAHDEDMRRAAALEKRIAALVKQHSRRVDAMSELFVDWDDALTQIDHHITKLEREKVEKARLGMDSE</sequence>
<reference evidence="1 2" key="1">
    <citation type="journal article" date="2019" name="Nat. Ecol. Evol.">
        <title>Megaphylogeny resolves global patterns of mushroom evolution.</title>
        <authorList>
            <person name="Varga T."/>
            <person name="Krizsan K."/>
            <person name="Foldi C."/>
            <person name="Dima B."/>
            <person name="Sanchez-Garcia M."/>
            <person name="Sanchez-Ramirez S."/>
            <person name="Szollosi G.J."/>
            <person name="Szarkandi J.G."/>
            <person name="Papp V."/>
            <person name="Albert L."/>
            <person name="Andreopoulos W."/>
            <person name="Angelini C."/>
            <person name="Antonin V."/>
            <person name="Barry K.W."/>
            <person name="Bougher N.L."/>
            <person name="Buchanan P."/>
            <person name="Buyck B."/>
            <person name="Bense V."/>
            <person name="Catcheside P."/>
            <person name="Chovatia M."/>
            <person name="Cooper J."/>
            <person name="Damon W."/>
            <person name="Desjardin D."/>
            <person name="Finy P."/>
            <person name="Geml J."/>
            <person name="Haridas S."/>
            <person name="Hughes K."/>
            <person name="Justo A."/>
            <person name="Karasinski D."/>
            <person name="Kautmanova I."/>
            <person name="Kiss B."/>
            <person name="Kocsube S."/>
            <person name="Kotiranta H."/>
            <person name="LaButti K.M."/>
            <person name="Lechner B.E."/>
            <person name="Liimatainen K."/>
            <person name="Lipzen A."/>
            <person name="Lukacs Z."/>
            <person name="Mihaltcheva S."/>
            <person name="Morgado L.N."/>
            <person name="Niskanen T."/>
            <person name="Noordeloos M.E."/>
            <person name="Ohm R.A."/>
            <person name="Ortiz-Santana B."/>
            <person name="Ovrebo C."/>
            <person name="Racz N."/>
            <person name="Riley R."/>
            <person name="Savchenko A."/>
            <person name="Shiryaev A."/>
            <person name="Soop K."/>
            <person name="Spirin V."/>
            <person name="Szebenyi C."/>
            <person name="Tomsovsky M."/>
            <person name="Tulloss R.E."/>
            <person name="Uehling J."/>
            <person name="Grigoriev I.V."/>
            <person name="Vagvolgyi C."/>
            <person name="Papp T."/>
            <person name="Martin F.M."/>
            <person name="Miettinen O."/>
            <person name="Hibbett D.S."/>
            <person name="Nagy L.G."/>
        </authorList>
    </citation>
    <scope>NUCLEOTIDE SEQUENCE [LARGE SCALE GENOMIC DNA]</scope>
    <source>
        <strain evidence="1 2">CBS 309.79</strain>
    </source>
</reference>
<dbReference type="Proteomes" id="UP000305067">
    <property type="component" value="Unassembled WGS sequence"/>
</dbReference>
<dbReference type="PANTHER" id="PTHR28360:SF1">
    <property type="entry name" value="DYNACTIN SUBUNIT 3"/>
    <property type="match status" value="1"/>
</dbReference>
<name>A0A5C3QUU5_9AGAR</name>
<gene>
    <name evidence="1" type="ORF">BDV98DRAFT_501501</name>
</gene>
<dbReference type="GO" id="GO:0061640">
    <property type="term" value="P:cytoskeleton-dependent cytokinesis"/>
    <property type="evidence" value="ECO:0007669"/>
    <property type="project" value="InterPro"/>
</dbReference>
<dbReference type="GO" id="GO:0005869">
    <property type="term" value="C:dynactin complex"/>
    <property type="evidence" value="ECO:0007669"/>
    <property type="project" value="InterPro"/>
</dbReference>
<evidence type="ECO:0000313" key="2">
    <source>
        <dbReference type="Proteomes" id="UP000305067"/>
    </source>
</evidence>
<dbReference type="STRING" id="1884261.A0A5C3QUU5"/>
<accession>A0A5C3QUU5</accession>
<protein>
    <submittedName>
        <fullName evidence="1">Uncharacterized protein</fullName>
    </submittedName>
</protein>
<keyword evidence="2" id="KW-1185">Reference proteome</keyword>
<dbReference type="EMBL" id="ML178817">
    <property type="protein sequence ID" value="TFL05157.1"/>
    <property type="molecule type" value="Genomic_DNA"/>
</dbReference>
<dbReference type="AlphaFoldDB" id="A0A5C3QUU5"/>
<dbReference type="InterPro" id="IPR009991">
    <property type="entry name" value="DCTN3"/>
</dbReference>
<evidence type="ECO:0000313" key="1">
    <source>
        <dbReference type="EMBL" id="TFL05157.1"/>
    </source>
</evidence>
<organism evidence="1 2">
    <name type="scientific">Pterulicium gracile</name>
    <dbReference type="NCBI Taxonomy" id="1884261"/>
    <lineage>
        <taxon>Eukaryota</taxon>
        <taxon>Fungi</taxon>
        <taxon>Dikarya</taxon>
        <taxon>Basidiomycota</taxon>
        <taxon>Agaricomycotina</taxon>
        <taxon>Agaricomycetes</taxon>
        <taxon>Agaricomycetidae</taxon>
        <taxon>Agaricales</taxon>
        <taxon>Pleurotineae</taxon>
        <taxon>Pterulaceae</taxon>
        <taxon>Pterulicium</taxon>
    </lineage>
</organism>